<keyword evidence="10" id="KW-0406">Ion transport</keyword>
<dbReference type="GO" id="GO:0016887">
    <property type="term" value="F:ATP hydrolysis activity"/>
    <property type="evidence" value="ECO:0007669"/>
    <property type="project" value="InterPro"/>
</dbReference>
<gene>
    <name evidence="14" type="primary">nikD</name>
    <name evidence="14" type="ORF">HU722_48285</name>
</gene>
<keyword evidence="11" id="KW-0921">Nickel transport</keyword>
<evidence type="ECO:0000256" key="9">
    <source>
        <dbReference type="ARBA" id="ARBA00022967"/>
    </source>
</evidence>
<evidence type="ECO:0000256" key="12">
    <source>
        <dbReference type="ARBA" id="ARBA00023136"/>
    </source>
</evidence>
<dbReference type="GO" id="GO:0005524">
    <property type="term" value="F:ATP binding"/>
    <property type="evidence" value="ECO:0007669"/>
    <property type="project" value="UniProtKB-KW"/>
</dbReference>
<evidence type="ECO:0000259" key="13">
    <source>
        <dbReference type="PROSITE" id="PS50893"/>
    </source>
</evidence>
<evidence type="ECO:0000256" key="10">
    <source>
        <dbReference type="ARBA" id="ARBA00023065"/>
    </source>
</evidence>
<proteinExistence type="inferred from homology"/>
<dbReference type="InterPro" id="IPR003439">
    <property type="entry name" value="ABC_transporter-like_ATP-bd"/>
</dbReference>
<evidence type="ECO:0000256" key="2">
    <source>
        <dbReference type="ARBA" id="ARBA00005417"/>
    </source>
</evidence>
<keyword evidence="5" id="KW-0997">Cell inner membrane</keyword>
<comment type="similarity">
    <text evidence="2">Belongs to the ABC transporter superfamily.</text>
</comment>
<evidence type="ECO:0000256" key="3">
    <source>
        <dbReference type="ARBA" id="ARBA00022448"/>
    </source>
</evidence>
<evidence type="ECO:0000313" key="14">
    <source>
        <dbReference type="EMBL" id="MBC3299335.1"/>
    </source>
</evidence>
<keyword evidence="9" id="KW-1278">Translocase</keyword>
<dbReference type="InterPro" id="IPR027417">
    <property type="entry name" value="P-loop_NTPase"/>
</dbReference>
<dbReference type="SUPFAM" id="SSF52540">
    <property type="entry name" value="P-loop containing nucleoside triphosphate hydrolases"/>
    <property type="match status" value="1"/>
</dbReference>
<dbReference type="CDD" id="cd03257">
    <property type="entry name" value="ABC_NikE_OppD_transporters"/>
    <property type="match status" value="1"/>
</dbReference>
<dbReference type="PANTHER" id="PTHR43297:SF14">
    <property type="entry name" value="ATPASE AAA-TYPE CORE DOMAIN-CONTAINING PROTEIN"/>
    <property type="match status" value="1"/>
</dbReference>
<dbReference type="GO" id="GO:0005886">
    <property type="term" value="C:plasma membrane"/>
    <property type="evidence" value="ECO:0007669"/>
    <property type="project" value="UniProtKB-SubCell"/>
</dbReference>
<dbReference type="InterPro" id="IPR017871">
    <property type="entry name" value="ABC_transporter-like_CS"/>
</dbReference>
<dbReference type="AlphaFoldDB" id="A0A8H9Z3U2"/>
<keyword evidence="3" id="KW-0813">Transport</keyword>
<evidence type="ECO:0000256" key="8">
    <source>
        <dbReference type="ARBA" id="ARBA00022840"/>
    </source>
</evidence>
<reference evidence="14" key="1">
    <citation type="journal article" date="2020" name="Microorganisms">
        <title>Reliable Identification of Environmental Pseudomonas Isolates Using the rpoD Gene.</title>
        <authorList>
            <consortium name="The Broad Institute Genome Sequencing Platform"/>
            <person name="Girard L."/>
            <person name="Lood C."/>
            <person name="Rokni-Zadeh H."/>
            <person name="van Noort V."/>
            <person name="Lavigne R."/>
            <person name="De Mot R."/>
        </authorList>
    </citation>
    <scope>NUCLEOTIDE SEQUENCE [LARGE SCALE GENOMIC DNA]</scope>
    <source>
        <strain evidence="14">SWRI145</strain>
    </source>
</reference>
<dbReference type="PROSITE" id="PS50893">
    <property type="entry name" value="ABC_TRANSPORTER_2"/>
    <property type="match status" value="1"/>
</dbReference>
<dbReference type="InterPro" id="IPR014138">
    <property type="entry name" value="Nickel_NikD"/>
</dbReference>
<dbReference type="Gene3D" id="3.40.50.300">
    <property type="entry name" value="P-loop containing nucleotide triphosphate hydrolases"/>
    <property type="match status" value="1"/>
</dbReference>
<comment type="subcellular location">
    <subcellularLocation>
        <location evidence="1">Cell inner membrane</location>
        <topology evidence="1">Peripheral membrane protein</topology>
    </subcellularLocation>
</comment>
<evidence type="ECO:0000256" key="4">
    <source>
        <dbReference type="ARBA" id="ARBA00022475"/>
    </source>
</evidence>
<evidence type="ECO:0000256" key="7">
    <source>
        <dbReference type="ARBA" id="ARBA00022741"/>
    </source>
</evidence>
<dbReference type="GO" id="GO:0015413">
    <property type="term" value="F:ABC-type nickel transporter activity"/>
    <property type="evidence" value="ECO:0007669"/>
    <property type="project" value="InterPro"/>
</dbReference>
<evidence type="ECO:0000256" key="5">
    <source>
        <dbReference type="ARBA" id="ARBA00022519"/>
    </source>
</evidence>
<dbReference type="InterPro" id="IPR050388">
    <property type="entry name" value="ABC_Ni/Peptide_Import"/>
</dbReference>
<organism evidence="14">
    <name type="scientific">Pseudomonas tritici</name>
    <dbReference type="NCBI Taxonomy" id="2745518"/>
    <lineage>
        <taxon>Bacteria</taxon>
        <taxon>Pseudomonadati</taxon>
        <taxon>Pseudomonadota</taxon>
        <taxon>Gammaproteobacteria</taxon>
        <taxon>Pseudomonadales</taxon>
        <taxon>Pseudomonadaceae</taxon>
        <taxon>Pseudomonas</taxon>
    </lineage>
</organism>
<evidence type="ECO:0000256" key="11">
    <source>
        <dbReference type="ARBA" id="ARBA00023112"/>
    </source>
</evidence>
<dbReference type="SMART" id="SM00382">
    <property type="entry name" value="AAA"/>
    <property type="match status" value="1"/>
</dbReference>
<keyword evidence="8 14" id="KW-0067">ATP-binding</keyword>
<evidence type="ECO:0000256" key="1">
    <source>
        <dbReference type="ARBA" id="ARBA00004417"/>
    </source>
</evidence>
<keyword evidence="12" id="KW-0472">Membrane</keyword>
<protein>
    <submittedName>
        <fullName evidence="14">Nickel import ATP-binding protein NikD</fullName>
    </submittedName>
</protein>
<dbReference type="EMBL" id="JABWQF010000070">
    <property type="protein sequence ID" value="MBC3299335.1"/>
    <property type="molecule type" value="Genomic_DNA"/>
</dbReference>
<dbReference type="InterPro" id="IPR003593">
    <property type="entry name" value="AAA+_ATPase"/>
</dbReference>
<keyword evidence="4" id="KW-1003">Cell membrane</keyword>
<dbReference type="GO" id="GO:0016151">
    <property type="term" value="F:nickel cation binding"/>
    <property type="evidence" value="ECO:0007669"/>
    <property type="project" value="InterPro"/>
</dbReference>
<comment type="caution">
    <text evidence="14">The sequence shown here is derived from an EMBL/GenBank/DDBJ whole genome shotgun (WGS) entry which is preliminary data.</text>
</comment>
<dbReference type="NCBIfam" id="TIGR02770">
    <property type="entry name" value="nickel_nikD"/>
    <property type="match status" value="1"/>
</dbReference>
<feature type="domain" description="ABC transporter" evidence="13">
    <location>
        <begin position="2"/>
        <end position="241"/>
    </location>
</feature>
<evidence type="ECO:0000256" key="6">
    <source>
        <dbReference type="ARBA" id="ARBA00022596"/>
    </source>
</evidence>
<dbReference type="Pfam" id="PF00005">
    <property type="entry name" value="ABC_tran"/>
    <property type="match status" value="1"/>
</dbReference>
<dbReference type="PROSITE" id="PS00211">
    <property type="entry name" value="ABC_TRANSPORTER_1"/>
    <property type="match status" value="1"/>
</dbReference>
<sequence>MPQQIELRNLVIDADRPLVNGVSLTLTRGRVLALVGGSGCGKSLTCAAALGVLPAGVRQTSGQVLADGVRIVPQSLRGKTVATIMQNPRSAFNPLHSMVTHARETCLALGKPADDAALIAALRAVGLEEAHRVLKLYPFEMSGGMLQRMMIAMALLCDAPFIVADEPTTDLDAVAQARILDLLESIMQTRGPGMLLVTHDMGVVARLADDVAVMDNGVIVEQGDVEAVFHAPQHRVTRNLVAAHLALYGMELAS</sequence>
<accession>A0A8H9Z3U2</accession>
<keyword evidence="7" id="KW-0547">Nucleotide-binding</keyword>
<dbReference type="PANTHER" id="PTHR43297">
    <property type="entry name" value="OLIGOPEPTIDE TRANSPORT ATP-BINDING PROTEIN APPD"/>
    <property type="match status" value="1"/>
</dbReference>
<name>A0A8H9Z3U2_9PSED</name>
<keyword evidence="6" id="KW-0533">Nickel</keyword>